<dbReference type="SMART" id="SM00046">
    <property type="entry name" value="DAGKc"/>
    <property type="match status" value="1"/>
</dbReference>
<keyword evidence="2" id="KW-0547">Nucleotide-binding</keyword>
<gene>
    <name evidence="6" type="ORF">UFOPK2289_01205</name>
    <name evidence="7" type="ORF">UFOPK3346_01398</name>
    <name evidence="8" type="ORF">UFOPK3670_00034</name>
    <name evidence="9" type="ORF">UFOPK4308_00463</name>
</gene>
<dbReference type="AlphaFoldDB" id="A0A6J6MIW6"/>
<dbReference type="InterPro" id="IPR017438">
    <property type="entry name" value="ATP-NAD_kinase_N"/>
</dbReference>
<evidence type="ECO:0000256" key="3">
    <source>
        <dbReference type="ARBA" id="ARBA00022777"/>
    </source>
</evidence>
<evidence type="ECO:0000313" key="8">
    <source>
        <dbReference type="EMBL" id="CAB4911224.1"/>
    </source>
</evidence>
<evidence type="ECO:0000256" key="4">
    <source>
        <dbReference type="ARBA" id="ARBA00022840"/>
    </source>
</evidence>
<keyword evidence="1" id="KW-0808">Transferase</keyword>
<evidence type="ECO:0000313" key="7">
    <source>
        <dbReference type="EMBL" id="CAB4877037.1"/>
    </source>
</evidence>
<dbReference type="Gene3D" id="2.60.200.40">
    <property type="match status" value="1"/>
</dbReference>
<dbReference type="Pfam" id="PF19279">
    <property type="entry name" value="YegS_C"/>
    <property type="match status" value="1"/>
</dbReference>
<evidence type="ECO:0000313" key="6">
    <source>
        <dbReference type="EMBL" id="CAB4672313.1"/>
    </source>
</evidence>
<sequence length="289" mass="31543">MWGVVVNPISGRGKGAIYASKVIEHLTLHKLNYEVITGINAITTAENLRKFLQRSDPITGIISVGGDGLAHLVIQQCATTTIPVAFIPAGTGNDLVRTLGWHKAQLRELLDIVITQKPTSMDLGLADGEWFAAILSTGFDSIVNERANRLKWPKGPSKYNLALAMELPLFNPRHYRLTLDNEVIETQAMLVGIGNGKSYGGGMLVCPDADVSDNLLDVVLLTPISKFEFIRVFPRVYKGTHISHPAVKVYRSAKVIIEAAAVAYADGERIGSLPIHAESVPQALLTWRR</sequence>
<dbReference type="InterPro" id="IPR050187">
    <property type="entry name" value="Lipid_Phosphate_FormReg"/>
</dbReference>
<proteinExistence type="predicted"/>
<dbReference type="GO" id="GO:0004143">
    <property type="term" value="F:ATP-dependent diacylglycerol kinase activity"/>
    <property type="evidence" value="ECO:0007669"/>
    <property type="project" value="TreeGrafter"/>
</dbReference>
<protein>
    <submittedName>
        <fullName evidence="6">Unannotated protein</fullName>
    </submittedName>
</protein>
<feature type="domain" description="DAGKc" evidence="5">
    <location>
        <begin position="1"/>
        <end position="130"/>
    </location>
</feature>
<dbReference type="SUPFAM" id="SSF111331">
    <property type="entry name" value="NAD kinase/diacylglycerol kinase-like"/>
    <property type="match status" value="1"/>
</dbReference>
<dbReference type="PANTHER" id="PTHR12358">
    <property type="entry name" value="SPHINGOSINE KINASE"/>
    <property type="match status" value="1"/>
</dbReference>
<accession>A0A6J6MIW6</accession>
<dbReference type="Gene3D" id="3.40.50.10330">
    <property type="entry name" value="Probable inorganic polyphosphate/atp-NAD kinase, domain 1"/>
    <property type="match status" value="1"/>
</dbReference>
<dbReference type="PANTHER" id="PTHR12358:SF106">
    <property type="entry name" value="LIPID KINASE YEGS"/>
    <property type="match status" value="1"/>
</dbReference>
<dbReference type="InterPro" id="IPR016064">
    <property type="entry name" value="NAD/diacylglycerol_kinase_sf"/>
</dbReference>
<name>A0A6J6MIW6_9ZZZZ</name>
<organism evidence="6">
    <name type="scientific">freshwater metagenome</name>
    <dbReference type="NCBI Taxonomy" id="449393"/>
    <lineage>
        <taxon>unclassified sequences</taxon>
        <taxon>metagenomes</taxon>
        <taxon>ecological metagenomes</taxon>
    </lineage>
</organism>
<evidence type="ECO:0000256" key="1">
    <source>
        <dbReference type="ARBA" id="ARBA00022679"/>
    </source>
</evidence>
<dbReference type="GO" id="GO:0005886">
    <property type="term" value="C:plasma membrane"/>
    <property type="evidence" value="ECO:0007669"/>
    <property type="project" value="TreeGrafter"/>
</dbReference>
<dbReference type="InterPro" id="IPR001206">
    <property type="entry name" value="Diacylglycerol_kinase_cat_dom"/>
</dbReference>
<dbReference type="EMBL" id="CAEZWT010000046">
    <property type="protein sequence ID" value="CAB4672313.1"/>
    <property type="molecule type" value="Genomic_DNA"/>
</dbReference>
<keyword evidence="4" id="KW-0067">ATP-binding</keyword>
<dbReference type="PROSITE" id="PS50146">
    <property type="entry name" value="DAGK"/>
    <property type="match status" value="1"/>
</dbReference>
<dbReference type="EMBL" id="CAFBMV010000001">
    <property type="protein sequence ID" value="CAB4911224.1"/>
    <property type="molecule type" value="Genomic_DNA"/>
</dbReference>
<dbReference type="Pfam" id="PF00781">
    <property type="entry name" value="DAGK_cat"/>
    <property type="match status" value="1"/>
</dbReference>
<evidence type="ECO:0000256" key="2">
    <source>
        <dbReference type="ARBA" id="ARBA00022741"/>
    </source>
</evidence>
<dbReference type="GO" id="GO:0005524">
    <property type="term" value="F:ATP binding"/>
    <property type="evidence" value="ECO:0007669"/>
    <property type="project" value="UniProtKB-KW"/>
</dbReference>
<reference evidence="6" key="1">
    <citation type="submission" date="2020-05" db="EMBL/GenBank/DDBJ databases">
        <authorList>
            <person name="Chiriac C."/>
            <person name="Salcher M."/>
            <person name="Ghai R."/>
            <person name="Kavagutti S V."/>
        </authorList>
    </citation>
    <scope>NUCLEOTIDE SEQUENCE</scope>
</reference>
<dbReference type="EMBL" id="CAFBLE010000019">
    <property type="protein sequence ID" value="CAB4877037.1"/>
    <property type="molecule type" value="Genomic_DNA"/>
</dbReference>
<evidence type="ECO:0000313" key="9">
    <source>
        <dbReference type="EMBL" id="CAB5055519.1"/>
    </source>
</evidence>
<dbReference type="EMBL" id="CAFBQL010000002">
    <property type="protein sequence ID" value="CAB5055519.1"/>
    <property type="molecule type" value="Genomic_DNA"/>
</dbReference>
<dbReference type="InterPro" id="IPR045540">
    <property type="entry name" value="YegS/DAGK_C"/>
</dbReference>
<evidence type="ECO:0000259" key="5">
    <source>
        <dbReference type="PROSITE" id="PS50146"/>
    </source>
</evidence>
<keyword evidence="3" id="KW-0418">Kinase</keyword>